<evidence type="ECO:0000313" key="2">
    <source>
        <dbReference type="EMBL" id="KAG2950689.1"/>
    </source>
</evidence>
<sequence length="54" mass="6064">MNAALVNMYQYDFLYPYSPRSLAGLFPLVSYVPTTPTRMYAVLSDEQKVPDASA</sequence>
<protein>
    <submittedName>
        <fullName evidence="1">Uncharacterized protein</fullName>
    </submittedName>
</protein>
<dbReference type="EMBL" id="RCMI01000065">
    <property type="protein sequence ID" value="KAG2938402.1"/>
    <property type="molecule type" value="Genomic_DNA"/>
</dbReference>
<evidence type="ECO:0000313" key="1">
    <source>
        <dbReference type="EMBL" id="KAG2938402.1"/>
    </source>
</evidence>
<dbReference type="Proteomes" id="UP000736787">
    <property type="component" value="Unassembled WGS sequence"/>
</dbReference>
<organism evidence="1 3">
    <name type="scientific">Phytophthora cactorum</name>
    <dbReference type="NCBI Taxonomy" id="29920"/>
    <lineage>
        <taxon>Eukaryota</taxon>
        <taxon>Sar</taxon>
        <taxon>Stramenopiles</taxon>
        <taxon>Oomycota</taxon>
        <taxon>Peronosporomycetes</taxon>
        <taxon>Peronosporales</taxon>
        <taxon>Peronosporaceae</taxon>
        <taxon>Phytophthora</taxon>
    </lineage>
</organism>
<comment type="caution">
    <text evidence="1">The sequence shown here is derived from an EMBL/GenBank/DDBJ whole genome shotgun (WGS) entry which is preliminary data.</text>
</comment>
<gene>
    <name evidence="1" type="ORF">PC115_g3751</name>
    <name evidence="2" type="ORF">PC117_g4226</name>
</gene>
<dbReference type="AlphaFoldDB" id="A0A8T1DH75"/>
<name>A0A8T1DH75_9STRA</name>
<evidence type="ECO:0000313" key="3">
    <source>
        <dbReference type="Proteomes" id="UP000774804"/>
    </source>
</evidence>
<accession>A0A8T1DH75</accession>
<dbReference type="EMBL" id="RCMK01000065">
    <property type="protein sequence ID" value="KAG2950689.1"/>
    <property type="molecule type" value="Genomic_DNA"/>
</dbReference>
<reference evidence="1" key="1">
    <citation type="submission" date="2018-10" db="EMBL/GenBank/DDBJ databases">
        <title>Effector identification in a new, highly contiguous assembly of the strawberry crown rot pathogen Phytophthora cactorum.</title>
        <authorList>
            <person name="Armitage A.D."/>
            <person name="Nellist C.F."/>
            <person name="Bates H."/>
            <person name="Vickerstaff R.J."/>
            <person name="Harrison R.J."/>
        </authorList>
    </citation>
    <scope>NUCLEOTIDE SEQUENCE</scope>
    <source>
        <strain evidence="1">4032</strain>
        <strain evidence="2">4040</strain>
    </source>
</reference>
<dbReference type="Proteomes" id="UP000774804">
    <property type="component" value="Unassembled WGS sequence"/>
</dbReference>
<proteinExistence type="predicted"/>